<accession>A0A3E4PH86</accession>
<reference evidence="1 2" key="1">
    <citation type="submission" date="2018-08" db="EMBL/GenBank/DDBJ databases">
        <title>A genome reference for cultivated species of the human gut microbiota.</title>
        <authorList>
            <person name="Zou Y."/>
            <person name="Xue W."/>
            <person name="Luo G."/>
        </authorList>
    </citation>
    <scope>NUCLEOTIDE SEQUENCE [LARGE SCALE GENOMIC DNA]</scope>
    <source>
        <strain evidence="1 2">TF09-3</strain>
    </source>
</reference>
<organism evidence="1 2">
    <name type="scientific">Dorea formicigenerans</name>
    <dbReference type="NCBI Taxonomy" id="39486"/>
    <lineage>
        <taxon>Bacteria</taxon>
        <taxon>Bacillati</taxon>
        <taxon>Bacillota</taxon>
        <taxon>Clostridia</taxon>
        <taxon>Lachnospirales</taxon>
        <taxon>Lachnospiraceae</taxon>
        <taxon>Dorea</taxon>
    </lineage>
</organism>
<dbReference type="Proteomes" id="UP000261324">
    <property type="component" value="Unassembled WGS sequence"/>
</dbReference>
<sequence>MCVNATQTPVNRSFKARIFEMIFSNKEELLSLYNAVNGTDYKSSDELEINTLENAIYMAMHNDISFVIGFYVSLYEHQSTYSPNLPLRYMLYISDVYSAMTKNMNLYGETAVALPAPRFIIFYNGAKKRPEREELQLSALYKVKEENPSLELRATLLNINPGFNDELKRMCKTLGDYAEYTARIRQYAQEMPIELAVEHAITECIKEGILAEFLSRQRAEAKSVSIYEYDEEKHLRMEREENYEKGYKLGEEAGYKLGAQQKVMDQVKKKLARGASVEEIASALEEEPETIKEIVDALKAKCK</sequence>
<protein>
    <recommendedName>
        <fullName evidence="3">Transposase (putative) YhgA-like domain-containing protein</fullName>
    </recommendedName>
</protein>
<dbReference type="EMBL" id="QSRA01000030">
    <property type="protein sequence ID" value="RGK79301.1"/>
    <property type="molecule type" value="Genomic_DNA"/>
</dbReference>
<evidence type="ECO:0008006" key="3">
    <source>
        <dbReference type="Google" id="ProtNLM"/>
    </source>
</evidence>
<proteinExistence type="predicted"/>
<gene>
    <name evidence="1" type="ORF">DXC93_15215</name>
</gene>
<evidence type="ECO:0000313" key="2">
    <source>
        <dbReference type="Proteomes" id="UP000261324"/>
    </source>
</evidence>
<dbReference type="AlphaFoldDB" id="A0A3E4PH86"/>
<dbReference type="RefSeq" id="WP_117660768.1">
    <property type="nucleotide sequence ID" value="NZ_QSRA01000030.1"/>
</dbReference>
<name>A0A3E4PH86_9FIRM</name>
<evidence type="ECO:0000313" key="1">
    <source>
        <dbReference type="EMBL" id="RGK79301.1"/>
    </source>
</evidence>
<comment type="caution">
    <text evidence="1">The sequence shown here is derived from an EMBL/GenBank/DDBJ whole genome shotgun (WGS) entry which is preliminary data.</text>
</comment>